<reference evidence="2" key="1">
    <citation type="submission" date="2019-06" db="EMBL/GenBank/DDBJ databases">
        <authorList>
            <person name="Deangelis K."/>
            <person name="Huntemann M."/>
            <person name="Clum A."/>
            <person name="Pillay M."/>
            <person name="Palaniappan K."/>
            <person name="Varghese N."/>
            <person name="Mikhailova N."/>
            <person name="Stamatis D."/>
            <person name="Reddy T."/>
            <person name="Daum C."/>
            <person name="Shapiro N."/>
            <person name="Ivanova N."/>
            <person name="Kyrpides N."/>
            <person name="Woyke T."/>
        </authorList>
    </citation>
    <scope>NUCLEOTIDE SEQUENCE [LARGE SCALE GENOMIC DNA]</scope>
    <source>
        <strain evidence="2">128R</strain>
    </source>
</reference>
<dbReference type="PANTHER" id="PTHR42760:SF50">
    <property type="entry name" value="SHORT-CHAIN DEHYDROGENASE-RELATED"/>
    <property type="match status" value="1"/>
</dbReference>
<evidence type="ECO:0000256" key="1">
    <source>
        <dbReference type="ARBA" id="ARBA00006484"/>
    </source>
</evidence>
<name>A0A542BRQ3_SERFO</name>
<dbReference type="InterPro" id="IPR002347">
    <property type="entry name" value="SDR_fam"/>
</dbReference>
<dbReference type="CDD" id="cd05233">
    <property type="entry name" value="SDR_c"/>
    <property type="match status" value="1"/>
</dbReference>
<dbReference type="EMBL" id="VISQ01000001">
    <property type="protein sequence ID" value="TVZ71211.1"/>
    <property type="molecule type" value="Genomic_DNA"/>
</dbReference>
<dbReference type="OrthoDB" id="5898578at2"/>
<proteinExistence type="inferred from homology"/>
<dbReference type="AlphaFoldDB" id="A0A542BRQ3"/>
<dbReference type="FunFam" id="3.40.50.720:FF:000084">
    <property type="entry name" value="Short-chain dehydrogenase reductase"/>
    <property type="match status" value="1"/>
</dbReference>
<sequence length="248" mass="26039">MPTLSGKVALVTGGSRGIGADIARRLARDGADVIITYMHNVQAAEKVLTDIHRYGQRGESIQADVADAATIAPVFEQVMKRYGSLDILVNNAGYMDISGTPLSDIPLETVDQTIMVNIRGAYLYAQHAASYLQKGGRIINIGSCVGRHVPGGGLTLYAMSKSAIIGLTKGLARDLGTKGITVNQISPGPIETDMNPENGPNAEFWRNLTSLGRYGTTKEVAAVASFLASSEAAFITGAEIAVDGGINS</sequence>
<accession>A0A542BRQ3</accession>
<reference evidence="2" key="2">
    <citation type="submission" date="2019-08" db="EMBL/GenBank/DDBJ databases">
        <title>Investigation of anaerobic lignin degradation for improved lignocellulosic biofuels.</title>
        <authorList>
            <person name="Deangelis K.PhD."/>
        </authorList>
    </citation>
    <scope>NUCLEOTIDE SEQUENCE [LARGE SCALE GENOMIC DNA]</scope>
    <source>
        <strain evidence="2">128R</strain>
    </source>
</reference>
<comment type="similarity">
    <text evidence="1">Belongs to the short-chain dehydrogenases/reductases (SDR) family.</text>
</comment>
<comment type="caution">
    <text evidence="2">The sequence shown here is derived from an EMBL/GenBank/DDBJ whole genome shotgun (WGS) entry which is preliminary data.</text>
</comment>
<evidence type="ECO:0000313" key="2">
    <source>
        <dbReference type="EMBL" id="TVZ71211.1"/>
    </source>
</evidence>
<organism evidence="2">
    <name type="scientific">Serratia fonticola</name>
    <dbReference type="NCBI Taxonomy" id="47917"/>
    <lineage>
        <taxon>Bacteria</taxon>
        <taxon>Pseudomonadati</taxon>
        <taxon>Pseudomonadota</taxon>
        <taxon>Gammaproteobacteria</taxon>
        <taxon>Enterobacterales</taxon>
        <taxon>Yersiniaceae</taxon>
        <taxon>Serratia</taxon>
    </lineage>
</organism>
<dbReference type="GO" id="GO:0016616">
    <property type="term" value="F:oxidoreductase activity, acting on the CH-OH group of donors, NAD or NADP as acceptor"/>
    <property type="evidence" value="ECO:0007669"/>
    <property type="project" value="TreeGrafter"/>
</dbReference>
<dbReference type="PRINTS" id="PR00081">
    <property type="entry name" value="GDHRDH"/>
</dbReference>
<dbReference type="PRINTS" id="PR00080">
    <property type="entry name" value="SDRFAMILY"/>
</dbReference>
<protein>
    <submittedName>
        <fullName evidence="2">3-oxoacyl-[acyl-carrier protein] reductase</fullName>
    </submittedName>
</protein>
<dbReference type="Pfam" id="PF13561">
    <property type="entry name" value="adh_short_C2"/>
    <property type="match status" value="1"/>
</dbReference>
<dbReference type="PANTHER" id="PTHR42760">
    <property type="entry name" value="SHORT-CHAIN DEHYDROGENASES/REDUCTASES FAMILY MEMBER"/>
    <property type="match status" value="1"/>
</dbReference>
<dbReference type="Gene3D" id="3.40.50.720">
    <property type="entry name" value="NAD(P)-binding Rossmann-like Domain"/>
    <property type="match status" value="1"/>
</dbReference>
<dbReference type="InterPro" id="IPR036291">
    <property type="entry name" value="NAD(P)-bd_dom_sf"/>
</dbReference>
<dbReference type="SUPFAM" id="SSF51735">
    <property type="entry name" value="NAD(P)-binding Rossmann-fold domains"/>
    <property type="match status" value="1"/>
</dbReference>
<gene>
    <name evidence="2" type="ORF">FHU10_3830</name>
</gene>